<dbReference type="EMBL" id="BMSX01000029">
    <property type="protein sequence ID" value="GGR53488.1"/>
    <property type="molecule type" value="Genomic_DNA"/>
</dbReference>
<keyword evidence="2" id="KW-1185">Reference proteome</keyword>
<dbReference type="AlphaFoldDB" id="A0A918FM06"/>
<evidence type="ECO:0000313" key="2">
    <source>
        <dbReference type="Proteomes" id="UP000658320"/>
    </source>
</evidence>
<sequence>MIQVPETFVRGTIEREGEPGADWLGRLPRLVDDLLADWDCRPEGEVLHGGVGIVVPVIHREVEEAWRHTARATANAGTP</sequence>
<gene>
    <name evidence="1" type="ORF">GCM10010251_83090</name>
</gene>
<organism evidence="1 2">
    <name type="scientific">Streptomyces aurantiogriseus</name>
    <dbReference type="NCBI Taxonomy" id="66870"/>
    <lineage>
        <taxon>Bacteria</taxon>
        <taxon>Bacillati</taxon>
        <taxon>Actinomycetota</taxon>
        <taxon>Actinomycetes</taxon>
        <taxon>Kitasatosporales</taxon>
        <taxon>Streptomycetaceae</taxon>
        <taxon>Streptomyces</taxon>
    </lineage>
</organism>
<comment type="caution">
    <text evidence="1">The sequence shown here is derived from an EMBL/GenBank/DDBJ whole genome shotgun (WGS) entry which is preliminary data.</text>
</comment>
<reference evidence="1" key="1">
    <citation type="journal article" date="2014" name="Int. J. Syst. Evol. Microbiol.">
        <title>Complete genome sequence of Corynebacterium casei LMG S-19264T (=DSM 44701T), isolated from a smear-ripened cheese.</title>
        <authorList>
            <consortium name="US DOE Joint Genome Institute (JGI-PGF)"/>
            <person name="Walter F."/>
            <person name="Albersmeier A."/>
            <person name="Kalinowski J."/>
            <person name="Ruckert C."/>
        </authorList>
    </citation>
    <scope>NUCLEOTIDE SEQUENCE</scope>
    <source>
        <strain evidence="1">JCM 4346</strain>
    </source>
</reference>
<protein>
    <submittedName>
        <fullName evidence="1">Uncharacterized protein</fullName>
    </submittedName>
</protein>
<accession>A0A918FM06</accession>
<reference evidence="1" key="2">
    <citation type="submission" date="2020-09" db="EMBL/GenBank/DDBJ databases">
        <authorList>
            <person name="Sun Q."/>
            <person name="Ohkuma M."/>
        </authorList>
    </citation>
    <scope>NUCLEOTIDE SEQUENCE</scope>
    <source>
        <strain evidence="1">JCM 4346</strain>
    </source>
</reference>
<proteinExistence type="predicted"/>
<name>A0A918FM06_9ACTN</name>
<dbReference type="Proteomes" id="UP000658320">
    <property type="component" value="Unassembled WGS sequence"/>
</dbReference>
<evidence type="ECO:0000313" key="1">
    <source>
        <dbReference type="EMBL" id="GGR53488.1"/>
    </source>
</evidence>